<protein>
    <submittedName>
        <fullName evidence="3">NAD(P)-dependent alcohol dehydrogenase</fullName>
    </submittedName>
</protein>
<dbReference type="SUPFAM" id="SSF50129">
    <property type="entry name" value="GroES-like"/>
    <property type="match status" value="1"/>
</dbReference>
<sequence>MKIELTTNGHQATPAAGTMRALVYERYGTPDVLRLEEVDIPKPRDHEALIAVRAASVNSWDWDLLRGKPFITRLGGWRSPRYRTLGADIAGRVVAVGTAVTRFRPGDEVFGDLSGCGWGGFAEYVCANEEALTLKPAGISFEQAAAIPQAAVLALQGLRDLGKLREGHRVLINGAGGGVGTFGIQYAKLHGAEVTGVDKSEKLETLRAVGADHALDYTKADFTASGRQYDLILDVVGNRSIRAIKRALATDGTYVMVGGPMPRILQAALAGPVSERLERKNVKVLVHKPNHHDQSIWRDLVATGQVRPVIDRLFSLQEAAQALRYFGEGGAIGKVIVSMEEQTK</sequence>
<dbReference type="Gene3D" id="3.40.50.720">
    <property type="entry name" value="NAD(P)-binding Rossmann-like Domain"/>
    <property type="match status" value="1"/>
</dbReference>
<keyword evidence="4" id="KW-1185">Reference proteome</keyword>
<dbReference type="PANTHER" id="PTHR11695:SF294">
    <property type="entry name" value="RETICULON-4-INTERACTING PROTEIN 1, MITOCHONDRIAL"/>
    <property type="match status" value="1"/>
</dbReference>
<evidence type="ECO:0000313" key="4">
    <source>
        <dbReference type="Proteomes" id="UP001589747"/>
    </source>
</evidence>
<dbReference type="SMART" id="SM00829">
    <property type="entry name" value="PKS_ER"/>
    <property type="match status" value="1"/>
</dbReference>
<dbReference type="CDD" id="cd08267">
    <property type="entry name" value="MDR1"/>
    <property type="match status" value="1"/>
</dbReference>
<organism evidence="3 4">
    <name type="scientific">Paenibacillus aurantiacus</name>
    <dbReference type="NCBI Taxonomy" id="1936118"/>
    <lineage>
        <taxon>Bacteria</taxon>
        <taxon>Bacillati</taxon>
        <taxon>Bacillota</taxon>
        <taxon>Bacilli</taxon>
        <taxon>Bacillales</taxon>
        <taxon>Paenibacillaceae</taxon>
        <taxon>Paenibacillus</taxon>
    </lineage>
</organism>
<accession>A0ABV5KUK9</accession>
<dbReference type="Gene3D" id="3.90.180.10">
    <property type="entry name" value="Medium-chain alcohol dehydrogenases, catalytic domain"/>
    <property type="match status" value="1"/>
</dbReference>
<reference evidence="3 4" key="1">
    <citation type="submission" date="2024-09" db="EMBL/GenBank/DDBJ databases">
        <authorList>
            <person name="Sun Q."/>
            <person name="Mori K."/>
        </authorList>
    </citation>
    <scope>NUCLEOTIDE SEQUENCE [LARGE SCALE GENOMIC DNA]</scope>
    <source>
        <strain evidence="3 4">TISTR 2452</strain>
    </source>
</reference>
<dbReference type="SUPFAM" id="SSF51735">
    <property type="entry name" value="NAD(P)-binding Rossmann-fold domains"/>
    <property type="match status" value="1"/>
</dbReference>
<dbReference type="InterPro" id="IPR011032">
    <property type="entry name" value="GroES-like_sf"/>
</dbReference>
<dbReference type="Proteomes" id="UP001589747">
    <property type="component" value="Unassembled WGS sequence"/>
</dbReference>
<dbReference type="InterPro" id="IPR002364">
    <property type="entry name" value="Quin_OxRdtase/zeta-crystal_CS"/>
</dbReference>
<dbReference type="InterPro" id="IPR050700">
    <property type="entry name" value="YIM1/Zinc_Alcohol_DH_Fams"/>
</dbReference>
<dbReference type="InterPro" id="IPR013154">
    <property type="entry name" value="ADH-like_N"/>
</dbReference>
<name>A0ABV5KUK9_9BACL</name>
<gene>
    <name evidence="3" type="ORF">ACFFSY_23495</name>
</gene>
<dbReference type="Pfam" id="PF08240">
    <property type="entry name" value="ADH_N"/>
    <property type="match status" value="1"/>
</dbReference>
<dbReference type="PANTHER" id="PTHR11695">
    <property type="entry name" value="ALCOHOL DEHYDROGENASE RELATED"/>
    <property type="match status" value="1"/>
</dbReference>
<dbReference type="RefSeq" id="WP_377498676.1">
    <property type="nucleotide sequence ID" value="NZ_JBHMDO010000038.1"/>
</dbReference>
<evidence type="ECO:0000256" key="1">
    <source>
        <dbReference type="ARBA" id="ARBA00023002"/>
    </source>
</evidence>
<dbReference type="InterPro" id="IPR020843">
    <property type="entry name" value="ER"/>
</dbReference>
<dbReference type="PROSITE" id="PS01162">
    <property type="entry name" value="QOR_ZETA_CRYSTAL"/>
    <property type="match status" value="1"/>
</dbReference>
<feature type="domain" description="Enoyl reductase (ER)" evidence="2">
    <location>
        <begin position="28"/>
        <end position="337"/>
    </location>
</feature>
<comment type="caution">
    <text evidence="3">The sequence shown here is derived from an EMBL/GenBank/DDBJ whole genome shotgun (WGS) entry which is preliminary data.</text>
</comment>
<dbReference type="EMBL" id="JBHMDO010000038">
    <property type="protein sequence ID" value="MFB9328911.1"/>
    <property type="molecule type" value="Genomic_DNA"/>
</dbReference>
<proteinExistence type="predicted"/>
<keyword evidence="1" id="KW-0560">Oxidoreductase</keyword>
<dbReference type="Pfam" id="PF13602">
    <property type="entry name" value="ADH_zinc_N_2"/>
    <property type="match status" value="1"/>
</dbReference>
<evidence type="ECO:0000313" key="3">
    <source>
        <dbReference type="EMBL" id="MFB9328911.1"/>
    </source>
</evidence>
<evidence type="ECO:0000259" key="2">
    <source>
        <dbReference type="SMART" id="SM00829"/>
    </source>
</evidence>
<dbReference type="InterPro" id="IPR036291">
    <property type="entry name" value="NAD(P)-bd_dom_sf"/>
</dbReference>